<reference evidence="2" key="1">
    <citation type="journal article" date="2019" name="Int. J. Syst. Evol. Microbiol.">
        <title>The Global Catalogue of Microorganisms (GCM) 10K type strain sequencing project: providing services to taxonomists for standard genome sequencing and annotation.</title>
        <authorList>
            <consortium name="The Broad Institute Genomics Platform"/>
            <consortium name="The Broad Institute Genome Sequencing Center for Infectious Disease"/>
            <person name="Wu L."/>
            <person name="Ma J."/>
        </authorList>
    </citation>
    <scope>NUCLEOTIDE SEQUENCE [LARGE SCALE GENOMIC DNA]</scope>
    <source>
        <strain evidence="2">JCM 18198</strain>
    </source>
</reference>
<name>A0ABP9A004_9FLAO</name>
<protein>
    <submittedName>
        <fullName evidence="1">Uncharacterized protein</fullName>
    </submittedName>
</protein>
<dbReference type="RefSeq" id="WP_264542360.1">
    <property type="nucleotide sequence ID" value="NZ_BAABIP010000017.1"/>
</dbReference>
<keyword evidence="2" id="KW-1185">Reference proteome</keyword>
<organism evidence="1 2">
    <name type="scientific">Flavobacterium hankyongi</name>
    <dbReference type="NCBI Taxonomy" id="1176532"/>
    <lineage>
        <taxon>Bacteria</taxon>
        <taxon>Pseudomonadati</taxon>
        <taxon>Bacteroidota</taxon>
        <taxon>Flavobacteriia</taxon>
        <taxon>Flavobacteriales</taxon>
        <taxon>Flavobacteriaceae</taxon>
        <taxon>Flavobacterium</taxon>
    </lineage>
</organism>
<dbReference type="EMBL" id="BAABIP010000017">
    <property type="protein sequence ID" value="GAA4770511.1"/>
    <property type="molecule type" value="Genomic_DNA"/>
</dbReference>
<dbReference type="Pfam" id="PF20217">
    <property type="entry name" value="DUF6577"/>
    <property type="match status" value="1"/>
</dbReference>
<evidence type="ECO:0000313" key="1">
    <source>
        <dbReference type="EMBL" id="GAA4770511.1"/>
    </source>
</evidence>
<sequence length="241" mass="28251">MEKTVENHIIKYFDNKEVLSKEDLMELLKNDFPTWSDNTINAYLYKLKKNGVIDNISRGIYTVGKIQLFTPKIDKQLKKIASRIHKGFPFVNYCVWNSSWLNDLMRHQPFKNFTIVEIEKVATEQVFNELNASFQNTFINPDEIFFERYISVLDNVIIVKNLYSEAPISKTNDLTIPTLEKILVDIVIDDTLFAAQQGELNFIYQSAFNKYDINESKMKRYAARRNRETEVEKLINISLAK</sequence>
<gene>
    <name evidence="1" type="ORF">GCM10023230_20860</name>
</gene>
<accession>A0ABP9A004</accession>
<dbReference type="InterPro" id="IPR046484">
    <property type="entry name" value="DUF6577"/>
</dbReference>
<evidence type="ECO:0000313" key="2">
    <source>
        <dbReference type="Proteomes" id="UP001500141"/>
    </source>
</evidence>
<comment type="caution">
    <text evidence="1">The sequence shown here is derived from an EMBL/GenBank/DDBJ whole genome shotgun (WGS) entry which is preliminary data.</text>
</comment>
<proteinExistence type="predicted"/>
<dbReference type="Proteomes" id="UP001500141">
    <property type="component" value="Unassembled WGS sequence"/>
</dbReference>